<feature type="compositionally biased region" description="Polar residues" evidence="2">
    <location>
        <begin position="1"/>
        <end position="21"/>
    </location>
</feature>
<proteinExistence type="predicted"/>
<reference evidence="3" key="1">
    <citation type="submission" date="2013-12" db="EMBL/GenBank/DDBJ databases">
        <title>The Genome Sequence of Aphanomyces astaci APO3.</title>
        <authorList>
            <consortium name="The Broad Institute Genomics Platform"/>
            <person name="Russ C."/>
            <person name="Tyler B."/>
            <person name="van West P."/>
            <person name="Dieguez-Uribeondo J."/>
            <person name="Young S.K."/>
            <person name="Zeng Q."/>
            <person name="Gargeya S."/>
            <person name="Fitzgerald M."/>
            <person name="Abouelleil A."/>
            <person name="Alvarado L."/>
            <person name="Chapman S.B."/>
            <person name="Gainer-Dewar J."/>
            <person name="Goldberg J."/>
            <person name="Griggs A."/>
            <person name="Gujja S."/>
            <person name="Hansen M."/>
            <person name="Howarth C."/>
            <person name="Imamovic A."/>
            <person name="Ireland A."/>
            <person name="Larimer J."/>
            <person name="McCowan C."/>
            <person name="Murphy C."/>
            <person name="Pearson M."/>
            <person name="Poon T.W."/>
            <person name="Priest M."/>
            <person name="Roberts A."/>
            <person name="Saif S."/>
            <person name="Shea T."/>
            <person name="Sykes S."/>
            <person name="Wortman J."/>
            <person name="Nusbaum C."/>
            <person name="Birren B."/>
        </authorList>
    </citation>
    <scope>NUCLEOTIDE SEQUENCE [LARGE SCALE GENOMIC DNA]</scope>
    <source>
        <strain evidence="3">APO3</strain>
    </source>
</reference>
<feature type="region of interest" description="Disordered" evidence="2">
    <location>
        <begin position="1"/>
        <end position="42"/>
    </location>
</feature>
<feature type="coiled-coil region" evidence="1">
    <location>
        <begin position="212"/>
        <end position="246"/>
    </location>
</feature>
<feature type="compositionally biased region" description="Low complexity" evidence="2">
    <location>
        <begin position="608"/>
        <end position="622"/>
    </location>
</feature>
<feature type="coiled-coil region" evidence="1">
    <location>
        <begin position="341"/>
        <end position="391"/>
    </location>
</feature>
<feature type="compositionally biased region" description="Basic and acidic residues" evidence="2">
    <location>
        <begin position="547"/>
        <end position="557"/>
    </location>
</feature>
<dbReference type="RefSeq" id="XP_009822626.1">
    <property type="nucleotide sequence ID" value="XM_009824324.1"/>
</dbReference>
<dbReference type="PANTHER" id="PTHR45615">
    <property type="entry name" value="MYOSIN HEAVY CHAIN, NON-MUSCLE"/>
    <property type="match status" value="1"/>
</dbReference>
<evidence type="ECO:0000313" key="3">
    <source>
        <dbReference type="EMBL" id="ETV87763.1"/>
    </source>
</evidence>
<feature type="compositionally biased region" description="Polar residues" evidence="2">
    <location>
        <begin position="474"/>
        <end position="492"/>
    </location>
</feature>
<feature type="compositionally biased region" description="Low complexity" evidence="2">
    <location>
        <begin position="499"/>
        <end position="509"/>
    </location>
</feature>
<dbReference type="AlphaFoldDB" id="W4H9G7"/>
<evidence type="ECO:0000256" key="1">
    <source>
        <dbReference type="SAM" id="Coils"/>
    </source>
</evidence>
<feature type="compositionally biased region" description="Polar residues" evidence="2">
    <location>
        <begin position="425"/>
        <end position="446"/>
    </location>
</feature>
<dbReference type="GO" id="GO:0005737">
    <property type="term" value="C:cytoplasm"/>
    <property type="evidence" value="ECO:0007669"/>
    <property type="project" value="TreeGrafter"/>
</dbReference>
<protein>
    <submittedName>
        <fullName evidence="3">Uncharacterized protein</fullName>
    </submittedName>
</protein>
<organism evidence="3">
    <name type="scientific">Aphanomyces astaci</name>
    <name type="common">Crayfish plague agent</name>
    <dbReference type="NCBI Taxonomy" id="112090"/>
    <lineage>
        <taxon>Eukaryota</taxon>
        <taxon>Sar</taxon>
        <taxon>Stramenopiles</taxon>
        <taxon>Oomycota</taxon>
        <taxon>Saprolegniomycetes</taxon>
        <taxon>Saprolegniales</taxon>
        <taxon>Verrucalvaceae</taxon>
        <taxon>Aphanomyces</taxon>
    </lineage>
</organism>
<feature type="compositionally biased region" description="Low complexity" evidence="2">
    <location>
        <begin position="33"/>
        <end position="42"/>
    </location>
</feature>
<feature type="region of interest" description="Disordered" evidence="2">
    <location>
        <begin position="425"/>
        <end position="626"/>
    </location>
</feature>
<dbReference type="OrthoDB" id="167288at2759"/>
<feature type="compositionally biased region" description="Low complexity" evidence="2">
    <location>
        <begin position="457"/>
        <end position="467"/>
    </location>
</feature>
<dbReference type="GO" id="GO:0032982">
    <property type="term" value="C:myosin filament"/>
    <property type="evidence" value="ECO:0007669"/>
    <property type="project" value="TreeGrafter"/>
</dbReference>
<evidence type="ECO:0000256" key="2">
    <source>
        <dbReference type="SAM" id="MobiDB-lite"/>
    </source>
</evidence>
<sequence>MAERSPSSLNGPTSRKLSSLAHTEYEDSADKPSSSLRSDRSVSLLDNRDAKVKKASPSDDAILKESLQVHNSSKTCVTTATTQLKVLCRKFAVLSEKVKQEAKMREDAEKEIRRLNDIIQDATNPLITSTRTDAQKDELADVRDQLHRTQDELYHVTQAYDRLRAELEHHHHASLQPPSHPLQQQHQGMVDHQIQWDREQASRIQDTLSSTITELHEELNVKEVEIESLRASLQREKTKQREMEQTTVAYEEQNRQDKDQLTKVTQHLRDVTMSHANELEKLHAAQESAKEERTVKEALQHQISTLHQVNDALQKRCDALVRRLQLNSNCMSESQGLKSQLEHMEAQHEILAKAMRDAKQSHYQDMEALKAALYESQSATHEAEKRALELQGELTAVRVQNNTMSEYMMYGPKRVQPIAAIGSDNHSICSHQSSPRISPTYGRQQAPQPPPPPPLPSSLHYHTSPLPRFHTHSIHQPTSQLPHQDALLTSTPAQPPHSSPHYSSTYHNPNGHLQLPRRQGYVDHPTRAGSDPTIRAAPPAGALYSDETYRPELERRPVVGGKPYEPESEQPKTVIHISSTPHQPPPPSTASTTPIAARTNPPPLQCRTTSTTNSRQSNASSNGSDHSILRALKNRNKQLQERLQQEADATFQLEEEINMITSSYHTLLNPHD</sequence>
<dbReference type="PANTHER" id="PTHR45615:SF40">
    <property type="entry name" value="MYOSIN HEAVY CHAIN, NON-MUSCLE"/>
    <property type="match status" value="1"/>
</dbReference>
<feature type="coiled-coil region" evidence="1">
    <location>
        <begin position="91"/>
        <end position="152"/>
    </location>
</feature>
<dbReference type="STRING" id="112090.W4H9G7"/>
<feature type="compositionally biased region" description="Pro residues" evidence="2">
    <location>
        <begin position="447"/>
        <end position="456"/>
    </location>
</feature>
<gene>
    <name evidence="3" type="ORF">H257_01230</name>
</gene>
<dbReference type="GO" id="GO:0016460">
    <property type="term" value="C:myosin II complex"/>
    <property type="evidence" value="ECO:0007669"/>
    <property type="project" value="TreeGrafter"/>
</dbReference>
<dbReference type="VEuPathDB" id="FungiDB:H257_01230"/>
<feature type="coiled-coil region" evidence="1">
    <location>
        <begin position="629"/>
        <end position="656"/>
    </location>
</feature>
<keyword evidence="1" id="KW-0175">Coiled coil</keyword>
<accession>W4H9G7</accession>
<name>W4H9G7_APHAT</name>
<dbReference type="GeneID" id="20803226"/>
<feature type="coiled-coil region" evidence="1">
    <location>
        <begin position="282"/>
        <end position="316"/>
    </location>
</feature>
<dbReference type="GO" id="GO:0051015">
    <property type="term" value="F:actin filament binding"/>
    <property type="evidence" value="ECO:0007669"/>
    <property type="project" value="TreeGrafter"/>
</dbReference>
<dbReference type="EMBL" id="KI913115">
    <property type="protein sequence ID" value="ETV87763.1"/>
    <property type="molecule type" value="Genomic_DNA"/>
</dbReference>
<dbReference type="GO" id="GO:0000146">
    <property type="term" value="F:microfilament motor activity"/>
    <property type="evidence" value="ECO:0007669"/>
    <property type="project" value="TreeGrafter"/>
</dbReference>